<gene>
    <name evidence="1" type="ORF">H6G59_22000</name>
</gene>
<evidence type="ECO:0000313" key="1">
    <source>
        <dbReference type="EMBL" id="MBD2570519.1"/>
    </source>
</evidence>
<evidence type="ECO:0000313" key="2">
    <source>
        <dbReference type="Proteomes" id="UP000640531"/>
    </source>
</evidence>
<organism evidence="1 2">
    <name type="scientific">Anabaena lutea FACHB-196</name>
    <dbReference type="NCBI Taxonomy" id="2692881"/>
    <lineage>
        <taxon>Bacteria</taxon>
        <taxon>Bacillati</taxon>
        <taxon>Cyanobacteriota</taxon>
        <taxon>Cyanophyceae</taxon>
        <taxon>Nostocales</taxon>
        <taxon>Nostocaceae</taxon>
        <taxon>Anabaena</taxon>
    </lineage>
</organism>
<proteinExistence type="predicted"/>
<sequence length="106" mass="12053">MNQRLVDSLVQVIEALSPEERTLLESRLKLKAVQKKPGVCGGYACLRNTRIPVWVLVSLRQQGANDRELLENYPSLTPEDLIAAWEYYEQHSSEIDLAIVAQNEDD</sequence>
<dbReference type="InterPro" id="IPR036388">
    <property type="entry name" value="WH-like_DNA-bd_sf"/>
</dbReference>
<dbReference type="Gene3D" id="1.10.10.10">
    <property type="entry name" value="Winged helix-like DNA-binding domain superfamily/Winged helix DNA-binding domain"/>
    <property type="match status" value="1"/>
</dbReference>
<reference evidence="1 2" key="1">
    <citation type="journal article" date="2020" name="ISME J.">
        <title>Comparative genomics reveals insights into cyanobacterial evolution and habitat adaptation.</title>
        <authorList>
            <person name="Chen M.Y."/>
            <person name="Teng W.K."/>
            <person name="Zhao L."/>
            <person name="Hu C.X."/>
            <person name="Zhou Y.K."/>
            <person name="Han B.P."/>
            <person name="Song L.R."/>
            <person name="Shu W.S."/>
        </authorList>
    </citation>
    <scope>NUCLEOTIDE SEQUENCE [LARGE SCALE GENOMIC DNA]</scope>
    <source>
        <strain evidence="1 2">FACHB-196</strain>
    </source>
</reference>
<dbReference type="Proteomes" id="UP000640531">
    <property type="component" value="Unassembled WGS sequence"/>
</dbReference>
<keyword evidence="2" id="KW-1185">Reference proteome</keyword>
<name>A0ABR8FNK5_9NOST</name>
<dbReference type="InterPro" id="IPR009057">
    <property type="entry name" value="Homeodomain-like_sf"/>
</dbReference>
<protein>
    <submittedName>
        <fullName evidence="1">DUF433 domain-containing protein</fullName>
    </submittedName>
</protein>
<dbReference type="PANTHER" id="PTHR34849">
    <property type="entry name" value="SSL5025 PROTEIN"/>
    <property type="match status" value="1"/>
</dbReference>
<comment type="caution">
    <text evidence="1">The sequence shown here is derived from an EMBL/GenBank/DDBJ whole genome shotgun (WGS) entry which is preliminary data.</text>
</comment>
<accession>A0ABR8FNK5</accession>
<dbReference type="Pfam" id="PF04255">
    <property type="entry name" value="DUF433"/>
    <property type="match status" value="1"/>
</dbReference>
<dbReference type="RefSeq" id="WP_190718534.1">
    <property type="nucleotide sequence ID" value="NZ_JACJST010000025.1"/>
</dbReference>
<dbReference type="InterPro" id="IPR007367">
    <property type="entry name" value="DUF433"/>
</dbReference>
<dbReference type="SUPFAM" id="SSF46689">
    <property type="entry name" value="Homeodomain-like"/>
    <property type="match status" value="1"/>
</dbReference>
<dbReference type="PANTHER" id="PTHR34849:SF4">
    <property type="entry name" value="SLR1209 PROTEIN"/>
    <property type="match status" value="1"/>
</dbReference>
<dbReference type="EMBL" id="JACJST010000025">
    <property type="protein sequence ID" value="MBD2570519.1"/>
    <property type="molecule type" value="Genomic_DNA"/>
</dbReference>